<protein>
    <submittedName>
        <fullName evidence="1">Uncharacterized protein</fullName>
    </submittedName>
</protein>
<gene>
    <name evidence="1" type="ORF">DQ384_32810</name>
</gene>
<sequence length="182" mass="19802">MTIMADRPSARERQQIIDAFVSEAFAGVGPGATGARIAEGMRQLPADAPDELDADKARAWDELAELVADPAFRRRVRQMAVTGAQEAEKRPYDPQPILEHAGAAVAAGIAPGSPEGREVLDRIVPAGTPAEERRRLAGQVETFTDRRVERFWELTGVLNDRPPFPSGVPAFEWLAEALRAHA</sequence>
<dbReference type="EMBL" id="QOIL01000024">
    <property type="protein sequence ID" value="RCG24437.1"/>
    <property type="molecule type" value="Genomic_DNA"/>
</dbReference>
<organism evidence="1 2">
    <name type="scientific">Sphaerisporangium album</name>
    <dbReference type="NCBI Taxonomy" id="509200"/>
    <lineage>
        <taxon>Bacteria</taxon>
        <taxon>Bacillati</taxon>
        <taxon>Actinomycetota</taxon>
        <taxon>Actinomycetes</taxon>
        <taxon>Streptosporangiales</taxon>
        <taxon>Streptosporangiaceae</taxon>
        <taxon>Sphaerisporangium</taxon>
    </lineage>
</organism>
<reference evidence="1 2" key="1">
    <citation type="submission" date="2018-06" db="EMBL/GenBank/DDBJ databases">
        <title>Sphaerisporangium craniellae sp. nov., isolated from a marine sponge in the South China Sea.</title>
        <authorList>
            <person name="Li L."/>
        </authorList>
    </citation>
    <scope>NUCLEOTIDE SEQUENCE [LARGE SCALE GENOMIC DNA]</scope>
    <source>
        <strain evidence="1 2">CCTCC AA 208026</strain>
    </source>
</reference>
<proteinExistence type="predicted"/>
<evidence type="ECO:0000313" key="1">
    <source>
        <dbReference type="EMBL" id="RCG24437.1"/>
    </source>
</evidence>
<name>A0A367F431_9ACTN</name>
<evidence type="ECO:0000313" key="2">
    <source>
        <dbReference type="Proteomes" id="UP000253094"/>
    </source>
</evidence>
<keyword evidence="2" id="KW-1185">Reference proteome</keyword>
<comment type="caution">
    <text evidence="1">The sequence shown here is derived from an EMBL/GenBank/DDBJ whole genome shotgun (WGS) entry which is preliminary data.</text>
</comment>
<accession>A0A367F431</accession>
<dbReference type="AlphaFoldDB" id="A0A367F431"/>
<dbReference type="Proteomes" id="UP000253094">
    <property type="component" value="Unassembled WGS sequence"/>
</dbReference>